<proteinExistence type="predicted"/>
<organism evidence="3 4">
    <name type="scientific">Ziziphus jujuba var. spinosa</name>
    <dbReference type="NCBI Taxonomy" id="714518"/>
    <lineage>
        <taxon>Eukaryota</taxon>
        <taxon>Viridiplantae</taxon>
        <taxon>Streptophyta</taxon>
        <taxon>Embryophyta</taxon>
        <taxon>Tracheophyta</taxon>
        <taxon>Spermatophyta</taxon>
        <taxon>Magnoliopsida</taxon>
        <taxon>eudicotyledons</taxon>
        <taxon>Gunneridae</taxon>
        <taxon>Pentapetalae</taxon>
        <taxon>rosids</taxon>
        <taxon>fabids</taxon>
        <taxon>Rosales</taxon>
        <taxon>Rhamnaceae</taxon>
        <taxon>Paliureae</taxon>
        <taxon>Ziziphus</taxon>
    </lineage>
</organism>
<dbReference type="Proteomes" id="UP000813462">
    <property type="component" value="Unassembled WGS sequence"/>
</dbReference>
<name>A0A978UPN7_ZIZJJ</name>
<dbReference type="PIRSF" id="PIRSF015417">
    <property type="entry name" value="T31B5_30_vWA"/>
    <property type="match status" value="1"/>
</dbReference>
<evidence type="ECO:0000259" key="2">
    <source>
        <dbReference type="Pfam" id="PF25043"/>
    </source>
</evidence>
<evidence type="ECO:0000313" key="3">
    <source>
        <dbReference type="EMBL" id="KAH7516789.1"/>
    </source>
</evidence>
<dbReference type="PANTHER" id="PTHR31373:SF17">
    <property type="entry name" value="OS06G0652100 PROTEIN"/>
    <property type="match status" value="1"/>
</dbReference>
<dbReference type="EMBL" id="JAEACU010000010">
    <property type="protein sequence ID" value="KAH7516789.1"/>
    <property type="molecule type" value="Genomic_DNA"/>
</dbReference>
<gene>
    <name evidence="3" type="ORF">FEM48_Zijuj10G0172000</name>
</gene>
<feature type="domain" description="DUF2828" evidence="1">
    <location>
        <begin position="102"/>
        <end position="157"/>
    </location>
</feature>
<dbReference type="InterPro" id="IPR058580">
    <property type="entry name" value="DUF2828"/>
</dbReference>
<feature type="domain" description="DUF7788" evidence="2">
    <location>
        <begin position="160"/>
        <end position="310"/>
    </location>
</feature>
<accession>A0A978UPN7</accession>
<dbReference type="Pfam" id="PF11443">
    <property type="entry name" value="DUF2828"/>
    <property type="match status" value="1"/>
</dbReference>
<comment type="caution">
    <text evidence="3">The sequence shown here is derived from an EMBL/GenBank/DDBJ whole genome shotgun (WGS) entry which is preliminary data.</text>
</comment>
<evidence type="ECO:0000313" key="4">
    <source>
        <dbReference type="Proteomes" id="UP000813462"/>
    </source>
</evidence>
<dbReference type="InterPro" id="IPR056690">
    <property type="entry name" value="DUF7788"/>
</dbReference>
<dbReference type="Pfam" id="PF25043">
    <property type="entry name" value="DUF7788"/>
    <property type="match status" value="1"/>
</dbReference>
<dbReference type="AlphaFoldDB" id="A0A978UPN7"/>
<dbReference type="PANTHER" id="PTHR31373">
    <property type="entry name" value="OS06G0652100 PROTEIN"/>
    <property type="match status" value="1"/>
</dbReference>
<sequence length="312" mass="35311">MTAISRQQKSKHIGFLNMIAMSATFSDSEDYMDVQVTEAHGPAAEDKSTVNLTTLAAFFTPVSSVAMKLYKTKFLKHDKKPFPRKSKHKHERVASSEPVKLHNHKTFSKYLEDERDGKSKIAAGVLLPQEIIWDGDGGDVAELQWKRMVDDLLNKRKLKNCHAMSDVSRSMNGIPMKVSVALGLLVSELSEDPWKGKVNTFCEKTRFHVIQGEDLRSKIEFMRGMEWGGHPNLQKVFYLILQVAVNANLKAEQMLSGCLCFVTWSFIKFHRLGGIVTIRRKFGENGYEESVPEIFWNLRDSSATSVPVEQEG</sequence>
<dbReference type="InterPro" id="IPR011205">
    <property type="entry name" value="UCP015417_vWA"/>
</dbReference>
<reference evidence="3" key="1">
    <citation type="journal article" date="2021" name="Front. Plant Sci.">
        <title>Chromosome-Scale Genome Assembly for Chinese Sour Jujube and Insights Into Its Genome Evolution and Domestication Signature.</title>
        <authorList>
            <person name="Shen L.-Y."/>
            <person name="Luo H."/>
            <person name="Wang X.-L."/>
            <person name="Wang X.-M."/>
            <person name="Qiu X.-J."/>
            <person name="Liu H."/>
            <person name="Zhou S.-S."/>
            <person name="Jia K.-H."/>
            <person name="Nie S."/>
            <person name="Bao Y.-T."/>
            <person name="Zhang R.-G."/>
            <person name="Yun Q.-Z."/>
            <person name="Chai Y.-H."/>
            <person name="Lu J.-Y."/>
            <person name="Li Y."/>
            <person name="Zhao S.-W."/>
            <person name="Mao J.-F."/>
            <person name="Jia S.-G."/>
            <person name="Mao Y.-M."/>
        </authorList>
    </citation>
    <scope>NUCLEOTIDE SEQUENCE</scope>
    <source>
        <strain evidence="3">AT0</strain>
        <tissue evidence="3">Leaf</tissue>
    </source>
</reference>
<evidence type="ECO:0000259" key="1">
    <source>
        <dbReference type="Pfam" id="PF11443"/>
    </source>
</evidence>
<protein>
    <submittedName>
        <fullName evidence="3">Uncharacterized protein</fullName>
    </submittedName>
</protein>